<comment type="similarity">
    <text evidence="1">Belongs to the GdpP/PdeA phosphodiesterase family.</text>
</comment>
<comment type="function">
    <text evidence="1">Has phosphodiesterase (PDE) activity against cyclic-di-AMP (c-di-AMP).</text>
</comment>
<dbReference type="Pfam" id="PF02272">
    <property type="entry name" value="DHHA1"/>
    <property type="match status" value="1"/>
</dbReference>
<feature type="domain" description="GGDEF" evidence="3">
    <location>
        <begin position="178"/>
        <end position="306"/>
    </location>
</feature>
<dbReference type="InterPro" id="IPR051319">
    <property type="entry name" value="Oligoribo/pAp-PDE_c-di-AMP_PDE"/>
</dbReference>
<dbReference type="InterPro" id="IPR001667">
    <property type="entry name" value="DDH_dom"/>
</dbReference>
<evidence type="ECO:0000256" key="1">
    <source>
        <dbReference type="PIRNR" id="PIRNR026583"/>
    </source>
</evidence>
<organism evidence="4 5">
    <name type="scientific">Youngiibacter multivorans</name>
    <dbReference type="NCBI Taxonomy" id="937251"/>
    <lineage>
        <taxon>Bacteria</taxon>
        <taxon>Bacillati</taxon>
        <taxon>Bacillota</taxon>
        <taxon>Clostridia</taxon>
        <taxon>Eubacteriales</taxon>
        <taxon>Clostridiaceae</taxon>
        <taxon>Youngiibacter</taxon>
    </lineage>
</organism>
<dbReference type="Gene3D" id="3.90.1640.10">
    <property type="entry name" value="inorganic pyrophosphatase (n-terminal core)"/>
    <property type="match status" value="1"/>
</dbReference>
<reference evidence="4 5" key="1">
    <citation type="submission" date="2021-03" db="EMBL/GenBank/DDBJ databases">
        <title>Genomic Encyclopedia of Type Strains, Phase IV (KMG-IV): sequencing the most valuable type-strain genomes for metagenomic binning, comparative biology and taxonomic classification.</title>
        <authorList>
            <person name="Goeker M."/>
        </authorList>
    </citation>
    <scope>NUCLEOTIDE SEQUENCE [LARGE SCALE GENOMIC DNA]</scope>
    <source>
        <strain evidence="4 5">DSM 6139</strain>
    </source>
</reference>
<feature type="transmembrane region" description="Helical" evidence="2">
    <location>
        <begin position="12"/>
        <end position="30"/>
    </location>
</feature>
<dbReference type="Gene3D" id="3.30.450.20">
    <property type="entry name" value="PAS domain"/>
    <property type="match status" value="1"/>
</dbReference>
<keyword evidence="1 2" id="KW-0472">Membrane</keyword>
<dbReference type="Gene3D" id="3.10.310.30">
    <property type="match status" value="1"/>
</dbReference>
<comment type="catalytic activity">
    <reaction evidence="1">
        <text>3',3'-c-di-AMP + H2O = 5'-O-phosphonoadenylyl-(3'-&gt;5')-adenosine + H(+)</text>
        <dbReference type="Rhea" id="RHEA:54420"/>
        <dbReference type="ChEBI" id="CHEBI:15377"/>
        <dbReference type="ChEBI" id="CHEBI:15378"/>
        <dbReference type="ChEBI" id="CHEBI:71500"/>
        <dbReference type="ChEBI" id="CHEBI:138171"/>
    </reaction>
</comment>
<dbReference type="PANTHER" id="PTHR47618:SF2">
    <property type="entry name" value="CYCLIC-DI-AMP PHOSPHODIESTERASE GDPP"/>
    <property type="match status" value="1"/>
</dbReference>
<name>A0ABS4FZ82_9CLOT</name>
<dbReference type="Pfam" id="PF01368">
    <property type="entry name" value="DHH"/>
    <property type="match status" value="1"/>
</dbReference>
<evidence type="ECO:0000313" key="4">
    <source>
        <dbReference type="EMBL" id="MBP1917567.1"/>
    </source>
</evidence>
<dbReference type="PIRSF" id="PIRSF026583">
    <property type="entry name" value="YybT"/>
    <property type="match status" value="1"/>
</dbReference>
<dbReference type="InterPro" id="IPR014528">
    <property type="entry name" value="GdpP/PdeA"/>
</dbReference>
<protein>
    <recommendedName>
        <fullName evidence="1">Cyclic-di-AMP phosphodiesterase</fullName>
        <ecNumber evidence="1">3.1.4.-</ecNumber>
    </recommendedName>
</protein>
<gene>
    <name evidence="4" type="ORF">J2Z34_000030</name>
</gene>
<dbReference type="SUPFAM" id="SSF64182">
    <property type="entry name" value="DHH phosphoesterases"/>
    <property type="match status" value="1"/>
</dbReference>
<keyword evidence="2" id="KW-1133">Transmembrane helix</keyword>
<keyword evidence="1" id="KW-1003">Cell membrane</keyword>
<sequence length="654" mass="73264">MDKYYKFKKSDLLYAAIIAASLGTLAYYGHHKEATVLFIMSVAALVYLDSLYIYKRKKWDRFVDTTIKKMYKSVYESAESADFPIILVGRGGDIVWSNKSAQDAFGWEEIESGFEVITGKKADDLFVENSPESIDIEIKEKVYHINNVYIKSNEGEFDEEMSLLTFIDITDIRDAEEKSVSVMLLEIDNFSDLMQSIENDKKPFLLAELEKAIFGYGQNTMSLVKRYEANKYMLIVPNKFLDEEIRKKFNILDKIKEIDQGNTIEPTISIGVGTDGQNPRENAQLANAAKELALGRGGDQAVVKTKENLQFFGGKSKEIEKKSRVRSRVVAHALRDLMAESGNIFIMGHKNPDMDCLGAAIGINVIARGLGKEARILLEEPNSNILPLLNKFRAAEAYKDTFVSVDYAARTMKSDDLLIIVDVHSENYVLDKEVIKNFSKKIIVDHHRRAPDQIQGSTMSYIENYASSTSELVTELIQYIFEKPNLSILEAEALFAGIRVDTKSFNFKTGVRTFEAASFLKRLGASSQDIRELFASDLESYVKKSELIRKAVIEDNIAITTYDGDDADLLLAAQAADELVGFKNINASFVLTRDKGDVVINGRSMGIQNVQVILEALGGGGHMTMAGARLKGVSLEEALQRLRDAITENKKEEE</sequence>
<dbReference type="PANTHER" id="PTHR47618">
    <property type="entry name" value="BIFUNCTIONAL OLIGORIBONUCLEASE AND PAP PHOSPHATASE NRNA"/>
    <property type="match status" value="1"/>
</dbReference>
<accession>A0ABS4FZ82</accession>
<evidence type="ECO:0000256" key="2">
    <source>
        <dbReference type="SAM" id="Phobius"/>
    </source>
</evidence>
<dbReference type="InterPro" id="IPR038763">
    <property type="entry name" value="DHH_sf"/>
</dbReference>
<dbReference type="InterPro" id="IPR000160">
    <property type="entry name" value="GGDEF_dom"/>
</dbReference>
<keyword evidence="1" id="KW-0378">Hydrolase</keyword>
<keyword evidence="5" id="KW-1185">Reference proteome</keyword>
<dbReference type="Pfam" id="PF24898">
    <property type="entry name" value="GGDEF_GdpP"/>
    <property type="match status" value="1"/>
</dbReference>
<dbReference type="InterPro" id="IPR003156">
    <property type="entry name" value="DHHA1_dom"/>
</dbReference>
<dbReference type="RefSeq" id="WP_209457819.1">
    <property type="nucleotide sequence ID" value="NZ_JAGGKC010000001.1"/>
</dbReference>
<proteinExistence type="inferred from homology"/>
<dbReference type="Proteomes" id="UP001519271">
    <property type="component" value="Unassembled WGS sequence"/>
</dbReference>
<dbReference type="EMBL" id="JAGGKC010000001">
    <property type="protein sequence ID" value="MBP1917567.1"/>
    <property type="molecule type" value="Genomic_DNA"/>
</dbReference>
<dbReference type="EC" id="3.1.4.-" evidence="1"/>
<comment type="caution">
    <text evidence="4">The sequence shown here is derived from an EMBL/GenBank/DDBJ whole genome shotgun (WGS) entry which is preliminary data.</text>
</comment>
<keyword evidence="2" id="KW-0812">Transmembrane</keyword>
<comment type="subcellular location">
    <subcellularLocation>
        <location evidence="1">Cell membrane</location>
    </subcellularLocation>
</comment>
<dbReference type="PROSITE" id="PS50887">
    <property type="entry name" value="GGDEF"/>
    <property type="match status" value="1"/>
</dbReference>
<evidence type="ECO:0000259" key="3">
    <source>
        <dbReference type="PROSITE" id="PS50887"/>
    </source>
</evidence>
<evidence type="ECO:0000313" key="5">
    <source>
        <dbReference type="Proteomes" id="UP001519271"/>
    </source>
</evidence>